<organism evidence="2 3">
    <name type="scientific">Luteolibacter pohnpeiensis</name>
    <dbReference type="NCBI Taxonomy" id="454153"/>
    <lineage>
        <taxon>Bacteria</taxon>
        <taxon>Pseudomonadati</taxon>
        <taxon>Verrucomicrobiota</taxon>
        <taxon>Verrucomicrobiia</taxon>
        <taxon>Verrucomicrobiales</taxon>
        <taxon>Verrucomicrobiaceae</taxon>
        <taxon>Luteolibacter</taxon>
    </lineage>
</organism>
<dbReference type="Proteomes" id="UP000603141">
    <property type="component" value="Unassembled WGS sequence"/>
</dbReference>
<keyword evidence="3" id="KW-1185">Reference proteome</keyword>
<evidence type="ECO:0000313" key="3">
    <source>
        <dbReference type="Proteomes" id="UP000603141"/>
    </source>
</evidence>
<accession>A0A934S7L7</accession>
<name>A0A934S7L7_9BACT</name>
<evidence type="ECO:0000256" key="1">
    <source>
        <dbReference type="SAM" id="MobiDB-lite"/>
    </source>
</evidence>
<gene>
    <name evidence="2" type="ORF">JIN85_02105</name>
</gene>
<dbReference type="EMBL" id="JAENIJ010000002">
    <property type="protein sequence ID" value="MBK1881187.1"/>
    <property type="molecule type" value="Genomic_DNA"/>
</dbReference>
<evidence type="ECO:0000313" key="2">
    <source>
        <dbReference type="EMBL" id="MBK1881187.1"/>
    </source>
</evidence>
<feature type="compositionally biased region" description="Low complexity" evidence="1">
    <location>
        <begin position="195"/>
        <end position="204"/>
    </location>
</feature>
<reference evidence="2" key="1">
    <citation type="submission" date="2021-01" db="EMBL/GenBank/DDBJ databases">
        <title>Modified the classification status of verrucomicrobia.</title>
        <authorList>
            <person name="Feng X."/>
        </authorList>
    </citation>
    <scope>NUCLEOTIDE SEQUENCE</scope>
    <source>
        <strain evidence="2">KCTC 22041</strain>
    </source>
</reference>
<dbReference type="RefSeq" id="WP_200267119.1">
    <property type="nucleotide sequence ID" value="NZ_JAENIJ010000002.1"/>
</dbReference>
<protein>
    <submittedName>
        <fullName evidence="2">Uncharacterized protein</fullName>
    </submittedName>
</protein>
<feature type="region of interest" description="Disordered" evidence="1">
    <location>
        <begin position="175"/>
        <end position="217"/>
    </location>
</feature>
<sequence>MALAEPWHIRSRSRECSVTQRRFVDGEIIVTALFPDPESSGYLRRDFCTDAWAEYPTSEEDPKPFSFWRTAYAAPETVEKAEAIRKDSAEDILKRLVEEDEDYTENTRYILAIMLERQKLLRETDSQRTPNGILRVYEHRKTGEVLIIKDPDLPLDQIEAVQEEVIVLLENNGRLPDKEPAAETEAPEETPAPPSEETVALSEAAESEESEIAEVSAETVITATAEEAVEGEAIEEGPKPA</sequence>
<dbReference type="AlphaFoldDB" id="A0A934S7L7"/>
<proteinExistence type="predicted"/>
<comment type="caution">
    <text evidence="2">The sequence shown here is derived from an EMBL/GenBank/DDBJ whole genome shotgun (WGS) entry which is preliminary data.</text>
</comment>